<dbReference type="Gramene" id="OQU81843">
    <property type="protein sequence ID" value="OQU81843"/>
    <property type="gene ID" value="SORBI_3006G128450"/>
</dbReference>
<evidence type="ECO:0000313" key="2">
    <source>
        <dbReference type="Proteomes" id="UP000000768"/>
    </source>
</evidence>
<sequence length="36" mass="3985">MTAYGAIAVAEYRKKLLFRSVAERPLAEEASLSERG</sequence>
<dbReference type="EMBL" id="CM000765">
    <property type="protein sequence ID" value="OQU81843.1"/>
    <property type="molecule type" value="Genomic_DNA"/>
</dbReference>
<dbReference type="AlphaFoldDB" id="A0A1Z5RDK7"/>
<dbReference type="InParanoid" id="A0A1Z5RDK7"/>
<name>A0A1Z5RDK7_SORBI</name>
<reference evidence="2" key="2">
    <citation type="journal article" date="2018" name="Plant J.">
        <title>The Sorghum bicolor reference genome: improved assembly, gene annotations, a transcriptome atlas, and signatures of genome organization.</title>
        <authorList>
            <person name="McCormick R.F."/>
            <person name="Truong S.K."/>
            <person name="Sreedasyam A."/>
            <person name="Jenkins J."/>
            <person name="Shu S."/>
            <person name="Sims D."/>
            <person name="Kennedy M."/>
            <person name="Amirebrahimi M."/>
            <person name="Weers B.D."/>
            <person name="McKinley B."/>
            <person name="Mattison A."/>
            <person name="Morishige D.T."/>
            <person name="Grimwood J."/>
            <person name="Schmutz J."/>
            <person name="Mullet J.E."/>
        </authorList>
    </citation>
    <scope>NUCLEOTIDE SEQUENCE [LARGE SCALE GENOMIC DNA]</scope>
    <source>
        <strain evidence="2">cv. BTx623</strain>
    </source>
</reference>
<gene>
    <name evidence="1" type="ORF">SORBI_3006G128450</name>
</gene>
<keyword evidence="2" id="KW-1185">Reference proteome</keyword>
<organism evidence="1 2">
    <name type="scientific">Sorghum bicolor</name>
    <name type="common">Sorghum</name>
    <name type="synonym">Sorghum vulgare</name>
    <dbReference type="NCBI Taxonomy" id="4558"/>
    <lineage>
        <taxon>Eukaryota</taxon>
        <taxon>Viridiplantae</taxon>
        <taxon>Streptophyta</taxon>
        <taxon>Embryophyta</taxon>
        <taxon>Tracheophyta</taxon>
        <taxon>Spermatophyta</taxon>
        <taxon>Magnoliopsida</taxon>
        <taxon>Liliopsida</taxon>
        <taxon>Poales</taxon>
        <taxon>Poaceae</taxon>
        <taxon>PACMAD clade</taxon>
        <taxon>Panicoideae</taxon>
        <taxon>Andropogonodae</taxon>
        <taxon>Andropogoneae</taxon>
        <taxon>Sorghinae</taxon>
        <taxon>Sorghum</taxon>
    </lineage>
</organism>
<evidence type="ECO:0000313" key="1">
    <source>
        <dbReference type="EMBL" id="OQU81843.1"/>
    </source>
</evidence>
<accession>A0A1Z5RDK7</accession>
<protein>
    <submittedName>
        <fullName evidence="1">Uncharacterized protein</fullName>
    </submittedName>
</protein>
<proteinExistence type="predicted"/>
<dbReference type="Proteomes" id="UP000000768">
    <property type="component" value="Chromosome 6"/>
</dbReference>
<reference evidence="1 2" key="1">
    <citation type="journal article" date="2009" name="Nature">
        <title>The Sorghum bicolor genome and the diversification of grasses.</title>
        <authorList>
            <person name="Paterson A.H."/>
            <person name="Bowers J.E."/>
            <person name="Bruggmann R."/>
            <person name="Dubchak I."/>
            <person name="Grimwood J."/>
            <person name="Gundlach H."/>
            <person name="Haberer G."/>
            <person name="Hellsten U."/>
            <person name="Mitros T."/>
            <person name="Poliakov A."/>
            <person name="Schmutz J."/>
            <person name="Spannagl M."/>
            <person name="Tang H."/>
            <person name="Wang X."/>
            <person name="Wicker T."/>
            <person name="Bharti A.K."/>
            <person name="Chapman J."/>
            <person name="Feltus F.A."/>
            <person name="Gowik U."/>
            <person name="Grigoriev I.V."/>
            <person name="Lyons E."/>
            <person name="Maher C.A."/>
            <person name="Martis M."/>
            <person name="Narechania A."/>
            <person name="Otillar R.P."/>
            <person name="Penning B.W."/>
            <person name="Salamov A.A."/>
            <person name="Wang Y."/>
            <person name="Zhang L."/>
            <person name="Carpita N.C."/>
            <person name="Freeling M."/>
            <person name="Gingle A.R."/>
            <person name="Hash C.T."/>
            <person name="Keller B."/>
            <person name="Klein P."/>
            <person name="Kresovich S."/>
            <person name="McCann M.C."/>
            <person name="Ming R."/>
            <person name="Peterson D.G."/>
            <person name="Mehboob-ur-Rahman"/>
            <person name="Ware D."/>
            <person name="Westhoff P."/>
            <person name="Mayer K.F."/>
            <person name="Messing J."/>
            <person name="Rokhsar D.S."/>
        </authorList>
    </citation>
    <scope>NUCLEOTIDE SEQUENCE [LARGE SCALE GENOMIC DNA]</scope>
    <source>
        <strain evidence="2">cv. BTx623</strain>
    </source>
</reference>